<dbReference type="Proteomes" id="UP000054538">
    <property type="component" value="Unassembled WGS sequence"/>
</dbReference>
<dbReference type="InParanoid" id="A0A0D0D4W7"/>
<dbReference type="EMBL" id="KN828386">
    <property type="protein sequence ID" value="KIK75039.1"/>
    <property type="molecule type" value="Genomic_DNA"/>
</dbReference>
<dbReference type="AlphaFoldDB" id="A0A0D0D4W7"/>
<keyword evidence="2" id="KW-1185">Reference proteome</keyword>
<gene>
    <name evidence="1" type="ORF">PAXRUDRAFT_19323</name>
</gene>
<evidence type="ECO:0000313" key="2">
    <source>
        <dbReference type="Proteomes" id="UP000054538"/>
    </source>
</evidence>
<protein>
    <submittedName>
        <fullName evidence="1">Unplaced genomic scaffold scaffold_3564, whole genome shotgun sequence</fullName>
    </submittedName>
</protein>
<organism evidence="1 2">
    <name type="scientific">Paxillus rubicundulus Ve08.2h10</name>
    <dbReference type="NCBI Taxonomy" id="930991"/>
    <lineage>
        <taxon>Eukaryota</taxon>
        <taxon>Fungi</taxon>
        <taxon>Dikarya</taxon>
        <taxon>Basidiomycota</taxon>
        <taxon>Agaricomycotina</taxon>
        <taxon>Agaricomycetes</taxon>
        <taxon>Agaricomycetidae</taxon>
        <taxon>Boletales</taxon>
        <taxon>Paxilineae</taxon>
        <taxon>Paxillaceae</taxon>
        <taxon>Paxillus</taxon>
    </lineage>
</organism>
<proteinExistence type="predicted"/>
<reference evidence="2" key="2">
    <citation type="submission" date="2015-01" db="EMBL/GenBank/DDBJ databases">
        <title>Evolutionary Origins and Diversification of the Mycorrhizal Mutualists.</title>
        <authorList>
            <consortium name="DOE Joint Genome Institute"/>
            <consortium name="Mycorrhizal Genomics Consortium"/>
            <person name="Kohler A."/>
            <person name="Kuo A."/>
            <person name="Nagy L.G."/>
            <person name="Floudas D."/>
            <person name="Copeland A."/>
            <person name="Barry K.W."/>
            <person name="Cichocki N."/>
            <person name="Veneault-Fourrey C."/>
            <person name="LaButti K."/>
            <person name="Lindquist E.A."/>
            <person name="Lipzen A."/>
            <person name="Lundell T."/>
            <person name="Morin E."/>
            <person name="Murat C."/>
            <person name="Riley R."/>
            <person name="Ohm R."/>
            <person name="Sun H."/>
            <person name="Tunlid A."/>
            <person name="Henrissat B."/>
            <person name="Grigoriev I.V."/>
            <person name="Hibbett D.S."/>
            <person name="Martin F."/>
        </authorList>
    </citation>
    <scope>NUCLEOTIDE SEQUENCE [LARGE SCALE GENOMIC DNA]</scope>
    <source>
        <strain evidence="2">Ve08.2h10</strain>
    </source>
</reference>
<accession>A0A0D0D4W7</accession>
<name>A0A0D0D4W7_9AGAM</name>
<dbReference type="HOGENOM" id="CLU_2441515_0_0_1"/>
<reference evidence="1 2" key="1">
    <citation type="submission" date="2014-04" db="EMBL/GenBank/DDBJ databases">
        <authorList>
            <consortium name="DOE Joint Genome Institute"/>
            <person name="Kuo A."/>
            <person name="Kohler A."/>
            <person name="Jargeat P."/>
            <person name="Nagy L.G."/>
            <person name="Floudas D."/>
            <person name="Copeland A."/>
            <person name="Barry K.W."/>
            <person name="Cichocki N."/>
            <person name="Veneault-Fourrey C."/>
            <person name="LaButti K."/>
            <person name="Lindquist E.A."/>
            <person name="Lipzen A."/>
            <person name="Lundell T."/>
            <person name="Morin E."/>
            <person name="Murat C."/>
            <person name="Sun H."/>
            <person name="Tunlid A."/>
            <person name="Henrissat B."/>
            <person name="Grigoriev I.V."/>
            <person name="Hibbett D.S."/>
            <person name="Martin F."/>
            <person name="Nordberg H.P."/>
            <person name="Cantor M.N."/>
            <person name="Hua S.X."/>
        </authorList>
    </citation>
    <scope>NUCLEOTIDE SEQUENCE [LARGE SCALE GENOMIC DNA]</scope>
    <source>
        <strain evidence="1 2">Ve08.2h10</strain>
    </source>
</reference>
<evidence type="ECO:0000313" key="1">
    <source>
        <dbReference type="EMBL" id="KIK75039.1"/>
    </source>
</evidence>
<sequence>MPWGHWFPGMLGGSSSPGSQDAPAGPTCLSLITFGVCLPVANLSRFTIQLDWFIGNSLPSCGKSELKLTYLDLPGPTGTSLDDGDLHSLP</sequence>